<protein>
    <submittedName>
        <fullName evidence="1">Uncharacterized protein</fullName>
    </submittedName>
</protein>
<feature type="non-terminal residue" evidence="1">
    <location>
        <position position="1"/>
    </location>
</feature>
<keyword evidence="2" id="KW-1185">Reference proteome</keyword>
<evidence type="ECO:0000313" key="1">
    <source>
        <dbReference type="EMBL" id="RDY03736.1"/>
    </source>
</evidence>
<dbReference type="AlphaFoldDB" id="A0A371HLQ2"/>
<name>A0A371HLQ2_MUCPR</name>
<gene>
    <name evidence="1" type="ORF">CR513_12650</name>
</gene>
<evidence type="ECO:0000313" key="2">
    <source>
        <dbReference type="Proteomes" id="UP000257109"/>
    </source>
</evidence>
<reference evidence="1" key="1">
    <citation type="submission" date="2018-05" db="EMBL/GenBank/DDBJ databases">
        <title>Draft genome of Mucuna pruriens seed.</title>
        <authorList>
            <person name="Nnadi N.E."/>
            <person name="Vos R."/>
            <person name="Hasami M.H."/>
            <person name="Devisetty U.K."/>
            <person name="Aguiy J.C."/>
        </authorList>
    </citation>
    <scope>NUCLEOTIDE SEQUENCE [LARGE SCALE GENOMIC DNA]</scope>
    <source>
        <strain evidence="1">JCA_2017</strain>
    </source>
</reference>
<dbReference type="Proteomes" id="UP000257109">
    <property type="component" value="Unassembled WGS sequence"/>
</dbReference>
<comment type="caution">
    <text evidence="1">The sequence shown here is derived from an EMBL/GenBank/DDBJ whole genome shotgun (WGS) entry which is preliminary data.</text>
</comment>
<proteinExistence type="predicted"/>
<dbReference type="EMBL" id="QJKJ01002221">
    <property type="protein sequence ID" value="RDY03736.1"/>
    <property type="molecule type" value="Genomic_DNA"/>
</dbReference>
<accession>A0A371HLQ2</accession>
<sequence length="67" mass="7599">MIVTLPELAFAINKLSQFMHKTLKYLKHSLNLCLKLIKPPNLKLQAYSGADWGRRQSDLVARSSTEA</sequence>
<organism evidence="1 2">
    <name type="scientific">Mucuna pruriens</name>
    <name type="common">Velvet bean</name>
    <name type="synonym">Dolichos pruriens</name>
    <dbReference type="NCBI Taxonomy" id="157652"/>
    <lineage>
        <taxon>Eukaryota</taxon>
        <taxon>Viridiplantae</taxon>
        <taxon>Streptophyta</taxon>
        <taxon>Embryophyta</taxon>
        <taxon>Tracheophyta</taxon>
        <taxon>Spermatophyta</taxon>
        <taxon>Magnoliopsida</taxon>
        <taxon>eudicotyledons</taxon>
        <taxon>Gunneridae</taxon>
        <taxon>Pentapetalae</taxon>
        <taxon>rosids</taxon>
        <taxon>fabids</taxon>
        <taxon>Fabales</taxon>
        <taxon>Fabaceae</taxon>
        <taxon>Papilionoideae</taxon>
        <taxon>50 kb inversion clade</taxon>
        <taxon>NPAAA clade</taxon>
        <taxon>indigoferoid/millettioid clade</taxon>
        <taxon>Phaseoleae</taxon>
        <taxon>Mucuna</taxon>
    </lineage>
</organism>